<reference evidence="11 12" key="1">
    <citation type="submission" date="2020-09" db="EMBL/GenBank/DDBJ databases">
        <title>Genome sequences of Mycetohabitans spp.</title>
        <authorList>
            <person name="Carter M.E."/>
            <person name="Carpenter S.C.D."/>
            <person name="Bogdanove A.J."/>
        </authorList>
    </citation>
    <scope>NUCLEOTIDE SEQUENCE [LARGE SCALE GENOMIC DNA]</scope>
    <source>
        <strain evidence="11 12">B12</strain>
        <plasmid evidence="11 12">megaplasmid</plasmid>
    </source>
</reference>
<dbReference type="Gene3D" id="1.20.950.20">
    <property type="entry name" value="Transmembrane di-heme cytochromes, Chain C"/>
    <property type="match status" value="1"/>
</dbReference>
<feature type="domain" description="NarG-like" evidence="10">
    <location>
        <begin position="20"/>
        <end position="93"/>
    </location>
</feature>
<keyword evidence="2" id="KW-0813">Transport</keyword>
<feature type="transmembrane region" description="Helical" evidence="9">
    <location>
        <begin position="70"/>
        <end position="87"/>
    </location>
</feature>
<name>A0ABZ2PRS6_9BURK</name>
<evidence type="ECO:0000256" key="9">
    <source>
        <dbReference type="SAM" id="Phobius"/>
    </source>
</evidence>
<dbReference type="InterPro" id="IPR023234">
    <property type="entry name" value="NarG-like_domain"/>
</dbReference>
<dbReference type="InterPro" id="IPR036197">
    <property type="entry name" value="NarG-like_sf"/>
</dbReference>
<organism evidence="11 12">
    <name type="scientific">Mycetohabitans rhizoxinica</name>
    <dbReference type="NCBI Taxonomy" id="412963"/>
    <lineage>
        <taxon>Bacteria</taxon>
        <taxon>Pseudomonadati</taxon>
        <taxon>Pseudomonadota</taxon>
        <taxon>Betaproteobacteria</taxon>
        <taxon>Burkholderiales</taxon>
        <taxon>Burkholderiaceae</taxon>
        <taxon>Mycetohabitans</taxon>
    </lineage>
</organism>
<dbReference type="SUPFAM" id="SSF103501">
    <property type="entry name" value="Respiratory nitrate reductase 1 gamma chain"/>
    <property type="match status" value="1"/>
</dbReference>
<evidence type="ECO:0000256" key="5">
    <source>
        <dbReference type="ARBA" id="ARBA00022982"/>
    </source>
</evidence>
<keyword evidence="4 9" id="KW-0812">Transmembrane</keyword>
<evidence type="ECO:0000259" key="10">
    <source>
        <dbReference type="Pfam" id="PF02665"/>
    </source>
</evidence>
<gene>
    <name evidence="11" type="ORF">IHE29_00135</name>
</gene>
<proteinExistence type="predicted"/>
<comment type="subcellular location">
    <subcellularLocation>
        <location evidence="1">Cell membrane</location>
        <topology evidence="1">Multi-pass membrane protein</topology>
    </subcellularLocation>
</comment>
<evidence type="ECO:0000313" key="11">
    <source>
        <dbReference type="EMBL" id="WXK37810.1"/>
    </source>
</evidence>
<keyword evidence="11" id="KW-0614">Plasmid</keyword>
<dbReference type="PANTHER" id="PTHR30598">
    <property type="entry name" value="NITRATE REDUCTASE PRIVATE CHAPERONE, REDOX ENZYME MATURATION PROTEIN REMP FAMILY"/>
    <property type="match status" value="1"/>
</dbReference>
<evidence type="ECO:0000256" key="1">
    <source>
        <dbReference type="ARBA" id="ARBA00004651"/>
    </source>
</evidence>
<evidence type="ECO:0000256" key="8">
    <source>
        <dbReference type="ARBA" id="ARBA00023136"/>
    </source>
</evidence>
<keyword evidence="5" id="KW-0249">Electron transport</keyword>
<dbReference type="InterPro" id="IPR051936">
    <property type="entry name" value="Heme-iron_electron_transfer"/>
</dbReference>
<protein>
    <submittedName>
        <fullName evidence="11">Respiratory nitrate reductase subunit gamma</fullName>
    </submittedName>
</protein>
<accession>A0ABZ2PRS6</accession>
<evidence type="ECO:0000313" key="12">
    <source>
        <dbReference type="Proteomes" id="UP001493153"/>
    </source>
</evidence>
<evidence type="ECO:0000256" key="3">
    <source>
        <dbReference type="ARBA" id="ARBA00022475"/>
    </source>
</evidence>
<evidence type="ECO:0000256" key="7">
    <source>
        <dbReference type="ARBA" id="ARBA00023002"/>
    </source>
</evidence>
<dbReference type="Pfam" id="PF02665">
    <property type="entry name" value="Nitrate_red_gam"/>
    <property type="match status" value="1"/>
</dbReference>
<evidence type="ECO:0000256" key="4">
    <source>
        <dbReference type="ARBA" id="ARBA00022692"/>
    </source>
</evidence>
<keyword evidence="12" id="KW-1185">Reference proteome</keyword>
<geneLocation type="plasmid" evidence="11 12">
    <name>megaplasmid</name>
</geneLocation>
<keyword evidence="8 9" id="KW-0472">Membrane</keyword>
<evidence type="ECO:0000256" key="2">
    <source>
        <dbReference type="ARBA" id="ARBA00022448"/>
    </source>
</evidence>
<dbReference type="PANTHER" id="PTHR30598:SF3">
    <property type="entry name" value="RESPIRATORY NITRATE REDUCTASE 1 GAMMA CHAIN"/>
    <property type="match status" value="1"/>
</dbReference>
<dbReference type="EMBL" id="CP062175">
    <property type="protein sequence ID" value="WXK37810.1"/>
    <property type="molecule type" value="Genomic_DNA"/>
</dbReference>
<keyword evidence="6 9" id="KW-1133">Transmembrane helix</keyword>
<dbReference type="Proteomes" id="UP001493153">
    <property type="component" value="Plasmid megaplasmid"/>
</dbReference>
<feature type="transmembrane region" description="Helical" evidence="9">
    <location>
        <begin position="40"/>
        <end position="64"/>
    </location>
</feature>
<evidence type="ECO:0000256" key="6">
    <source>
        <dbReference type="ARBA" id="ARBA00022989"/>
    </source>
</evidence>
<keyword evidence="7" id="KW-0560">Oxidoreductase</keyword>
<keyword evidence="3" id="KW-1003">Cell membrane</keyword>
<sequence>MALRGLFAQSVVARVGSRDGAMFEQLSHYVQRIVTFQPDAAALVAGVPLVYRLHILLGFTLFLVSPFTRMVHVWSGLGALAYMLRPYQIVRRR</sequence>